<gene>
    <name evidence="2" type="ORF">Ddye_003157</name>
</gene>
<name>A0AAD9XT21_9ROSI</name>
<organism evidence="2 3">
    <name type="scientific">Dipteronia dyeriana</name>
    <dbReference type="NCBI Taxonomy" id="168575"/>
    <lineage>
        <taxon>Eukaryota</taxon>
        <taxon>Viridiplantae</taxon>
        <taxon>Streptophyta</taxon>
        <taxon>Embryophyta</taxon>
        <taxon>Tracheophyta</taxon>
        <taxon>Spermatophyta</taxon>
        <taxon>Magnoliopsida</taxon>
        <taxon>eudicotyledons</taxon>
        <taxon>Gunneridae</taxon>
        <taxon>Pentapetalae</taxon>
        <taxon>rosids</taxon>
        <taxon>malvids</taxon>
        <taxon>Sapindales</taxon>
        <taxon>Sapindaceae</taxon>
        <taxon>Hippocastanoideae</taxon>
        <taxon>Acereae</taxon>
        <taxon>Dipteronia</taxon>
    </lineage>
</organism>
<dbReference type="GO" id="GO:0004523">
    <property type="term" value="F:RNA-DNA hybrid ribonuclease activity"/>
    <property type="evidence" value="ECO:0007669"/>
    <property type="project" value="InterPro"/>
</dbReference>
<proteinExistence type="predicted"/>
<dbReference type="InterPro" id="IPR012337">
    <property type="entry name" value="RNaseH-like_sf"/>
</dbReference>
<dbReference type="GO" id="GO:0003676">
    <property type="term" value="F:nucleic acid binding"/>
    <property type="evidence" value="ECO:0007669"/>
    <property type="project" value="InterPro"/>
</dbReference>
<evidence type="ECO:0000259" key="1">
    <source>
        <dbReference type="Pfam" id="PF13456"/>
    </source>
</evidence>
<evidence type="ECO:0000313" key="2">
    <source>
        <dbReference type="EMBL" id="KAK2664583.1"/>
    </source>
</evidence>
<reference evidence="2" key="1">
    <citation type="journal article" date="2023" name="Plant J.">
        <title>Genome sequences and population genomics provide insights into the demographic history, inbreeding, and mutation load of two 'living fossil' tree species of Dipteronia.</title>
        <authorList>
            <person name="Feng Y."/>
            <person name="Comes H.P."/>
            <person name="Chen J."/>
            <person name="Zhu S."/>
            <person name="Lu R."/>
            <person name="Zhang X."/>
            <person name="Li P."/>
            <person name="Qiu J."/>
            <person name="Olsen K.M."/>
            <person name="Qiu Y."/>
        </authorList>
    </citation>
    <scope>NUCLEOTIDE SEQUENCE</scope>
    <source>
        <strain evidence="2">KIB01</strain>
    </source>
</reference>
<dbReference type="InterPro" id="IPR036397">
    <property type="entry name" value="RNaseH_sf"/>
</dbReference>
<dbReference type="CDD" id="cd06222">
    <property type="entry name" value="RNase_H_like"/>
    <property type="match status" value="1"/>
</dbReference>
<protein>
    <recommendedName>
        <fullName evidence="1">RNase H type-1 domain-containing protein</fullName>
    </recommendedName>
</protein>
<dbReference type="InterPro" id="IPR002156">
    <property type="entry name" value="RNaseH_domain"/>
</dbReference>
<dbReference type="Gene3D" id="3.30.420.10">
    <property type="entry name" value="Ribonuclease H-like superfamily/Ribonuclease H"/>
    <property type="match status" value="1"/>
</dbReference>
<sequence length="190" mass="21194">MELLCVVLWRLWYVRNQIVHGKAHNGQEDMVSWCASFLRDFKGANEVTYVNRGVVAEKWTRWVPPDHNLYKLNCDVALDSIHVGLGMVIRDSLGEVLVTSAQRLVSNVSPQIAKAMAIFKGLQFAMNNGLLPVVIELDAQGVVNYINNDLDSAAELGLIIWDIKDLLQMSSSIVVVYASRKANMVAHNLS</sequence>
<dbReference type="Pfam" id="PF13456">
    <property type="entry name" value="RVT_3"/>
    <property type="match status" value="1"/>
</dbReference>
<comment type="caution">
    <text evidence="2">The sequence shown here is derived from an EMBL/GenBank/DDBJ whole genome shotgun (WGS) entry which is preliminary data.</text>
</comment>
<dbReference type="InterPro" id="IPR044730">
    <property type="entry name" value="RNase_H-like_dom_plant"/>
</dbReference>
<accession>A0AAD9XT21</accession>
<dbReference type="PANTHER" id="PTHR47074:SF48">
    <property type="entry name" value="POLYNUCLEOTIDYL TRANSFERASE, RIBONUCLEASE H-LIKE SUPERFAMILY PROTEIN"/>
    <property type="match status" value="1"/>
</dbReference>
<feature type="domain" description="RNase H type-1" evidence="1">
    <location>
        <begin position="79"/>
        <end position="189"/>
    </location>
</feature>
<keyword evidence="3" id="KW-1185">Reference proteome</keyword>
<evidence type="ECO:0000313" key="3">
    <source>
        <dbReference type="Proteomes" id="UP001280121"/>
    </source>
</evidence>
<dbReference type="PANTHER" id="PTHR47074">
    <property type="entry name" value="BNAC02G40300D PROTEIN"/>
    <property type="match status" value="1"/>
</dbReference>
<dbReference type="InterPro" id="IPR052929">
    <property type="entry name" value="RNase_H-like_EbsB-rel"/>
</dbReference>
<dbReference type="AlphaFoldDB" id="A0AAD9XT21"/>
<dbReference type="EMBL" id="JANJYI010000001">
    <property type="protein sequence ID" value="KAK2664583.1"/>
    <property type="molecule type" value="Genomic_DNA"/>
</dbReference>
<dbReference type="Proteomes" id="UP001280121">
    <property type="component" value="Unassembled WGS sequence"/>
</dbReference>
<dbReference type="SUPFAM" id="SSF53098">
    <property type="entry name" value="Ribonuclease H-like"/>
    <property type="match status" value="1"/>
</dbReference>